<keyword evidence="2 4" id="KW-0238">DNA-binding</keyword>
<organism evidence="7 8">
    <name type="scientific">Phytohabitans suffuscus</name>
    <dbReference type="NCBI Taxonomy" id="624315"/>
    <lineage>
        <taxon>Bacteria</taxon>
        <taxon>Bacillati</taxon>
        <taxon>Actinomycetota</taxon>
        <taxon>Actinomycetes</taxon>
        <taxon>Micromonosporales</taxon>
        <taxon>Micromonosporaceae</taxon>
    </lineage>
</organism>
<dbReference type="PROSITE" id="PS50977">
    <property type="entry name" value="HTH_TETR_2"/>
    <property type="match status" value="1"/>
</dbReference>
<evidence type="ECO:0000313" key="8">
    <source>
        <dbReference type="Proteomes" id="UP000503011"/>
    </source>
</evidence>
<dbReference type="RefSeq" id="WP_173155811.1">
    <property type="nucleotide sequence ID" value="NZ_AP022871.1"/>
</dbReference>
<dbReference type="KEGG" id="psuu:Psuf_018950"/>
<gene>
    <name evidence="7" type="ORF">Psuf_018950</name>
</gene>
<feature type="region of interest" description="Disordered" evidence="5">
    <location>
        <begin position="1"/>
        <end position="30"/>
    </location>
</feature>
<evidence type="ECO:0000259" key="6">
    <source>
        <dbReference type="PROSITE" id="PS50977"/>
    </source>
</evidence>
<dbReference type="PANTHER" id="PTHR30055">
    <property type="entry name" value="HTH-TYPE TRANSCRIPTIONAL REGULATOR RUTR"/>
    <property type="match status" value="1"/>
</dbReference>
<dbReference type="Pfam" id="PF00440">
    <property type="entry name" value="TetR_N"/>
    <property type="match status" value="1"/>
</dbReference>
<dbReference type="AlphaFoldDB" id="A0A6F8YEQ4"/>
<evidence type="ECO:0000313" key="7">
    <source>
        <dbReference type="EMBL" id="BCB84582.1"/>
    </source>
</evidence>
<dbReference type="Gene3D" id="1.10.357.10">
    <property type="entry name" value="Tetracycline Repressor, domain 2"/>
    <property type="match status" value="1"/>
</dbReference>
<feature type="domain" description="HTH tetR-type" evidence="6">
    <location>
        <begin position="27"/>
        <end position="87"/>
    </location>
</feature>
<dbReference type="EMBL" id="AP022871">
    <property type="protein sequence ID" value="BCB84582.1"/>
    <property type="molecule type" value="Genomic_DNA"/>
</dbReference>
<dbReference type="GO" id="GO:0003700">
    <property type="term" value="F:DNA-binding transcription factor activity"/>
    <property type="evidence" value="ECO:0007669"/>
    <property type="project" value="TreeGrafter"/>
</dbReference>
<dbReference type="Gene3D" id="1.10.10.60">
    <property type="entry name" value="Homeodomain-like"/>
    <property type="match status" value="1"/>
</dbReference>
<reference evidence="7 8" key="2">
    <citation type="submission" date="2020-03" db="EMBL/GenBank/DDBJ databases">
        <authorList>
            <person name="Ichikawa N."/>
            <person name="Kimura A."/>
            <person name="Kitahashi Y."/>
            <person name="Uohara A."/>
        </authorList>
    </citation>
    <scope>NUCLEOTIDE SEQUENCE [LARGE SCALE GENOMIC DNA]</scope>
    <source>
        <strain evidence="7 8">NBRC 105367</strain>
    </source>
</reference>
<protein>
    <submittedName>
        <fullName evidence="7">TetR family transcriptional regulator</fullName>
    </submittedName>
</protein>
<evidence type="ECO:0000256" key="2">
    <source>
        <dbReference type="ARBA" id="ARBA00023125"/>
    </source>
</evidence>
<dbReference type="InterPro" id="IPR050109">
    <property type="entry name" value="HTH-type_TetR-like_transc_reg"/>
</dbReference>
<sequence length="206" mass="22596">MTVAPSNSSEVPSSPARGSSLRERKKAKTRANIQQHALRLFRAQGYDATTIEQIAEAAEVSPSTVFRYFATKEDLVVADDTDLMFVAALRTQDPALSPVRALRQAIRVTIGAVPSAEFRARRDRDFLIVTVPELWAASLGNVTSSLQILTTLFAERMGLSPEHHSVRALSGAVFGIMFDTMLQWSKDPDLDLAGELDSLLAHLDQD</sequence>
<keyword evidence="3" id="KW-0804">Transcription</keyword>
<evidence type="ECO:0000256" key="1">
    <source>
        <dbReference type="ARBA" id="ARBA00023015"/>
    </source>
</evidence>
<keyword evidence="1" id="KW-0805">Transcription regulation</keyword>
<dbReference type="PANTHER" id="PTHR30055:SF238">
    <property type="entry name" value="MYCOFACTOCIN BIOSYNTHESIS TRANSCRIPTIONAL REGULATOR MFTR-RELATED"/>
    <property type="match status" value="1"/>
</dbReference>
<keyword evidence="8" id="KW-1185">Reference proteome</keyword>
<dbReference type="SUPFAM" id="SSF46689">
    <property type="entry name" value="Homeodomain-like"/>
    <property type="match status" value="1"/>
</dbReference>
<name>A0A6F8YEQ4_9ACTN</name>
<dbReference type="InterPro" id="IPR041347">
    <property type="entry name" value="MftR_C"/>
</dbReference>
<proteinExistence type="predicted"/>
<evidence type="ECO:0000256" key="5">
    <source>
        <dbReference type="SAM" id="MobiDB-lite"/>
    </source>
</evidence>
<feature type="DNA-binding region" description="H-T-H motif" evidence="4">
    <location>
        <begin position="50"/>
        <end position="69"/>
    </location>
</feature>
<dbReference type="Pfam" id="PF17754">
    <property type="entry name" value="TetR_C_14"/>
    <property type="match status" value="1"/>
</dbReference>
<dbReference type="Proteomes" id="UP000503011">
    <property type="component" value="Chromosome"/>
</dbReference>
<evidence type="ECO:0000256" key="4">
    <source>
        <dbReference type="PROSITE-ProRule" id="PRU00335"/>
    </source>
</evidence>
<reference evidence="7 8" key="1">
    <citation type="submission" date="2020-03" db="EMBL/GenBank/DDBJ databases">
        <title>Whole genome shotgun sequence of Phytohabitans suffuscus NBRC 105367.</title>
        <authorList>
            <person name="Komaki H."/>
            <person name="Tamura T."/>
        </authorList>
    </citation>
    <scope>NUCLEOTIDE SEQUENCE [LARGE SCALE GENOMIC DNA]</scope>
    <source>
        <strain evidence="7 8">NBRC 105367</strain>
    </source>
</reference>
<evidence type="ECO:0000256" key="3">
    <source>
        <dbReference type="ARBA" id="ARBA00023163"/>
    </source>
</evidence>
<dbReference type="InterPro" id="IPR001647">
    <property type="entry name" value="HTH_TetR"/>
</dbReference>
<feature type="compositionally biased region" description="Polar residues" evidence="5">
    <location>
        <begin position="1"/>
        <end position="12"/>
    </location>
</feature>
<accession>A0A6F8YEQ4</accession>
<dbReference type="GO" id="GO:0000976">
    <property type="term" value="F:transcription cis-regulatory region binding"/>
    <property type="evidence" value="ECO:0007669"/>
    <property type="project" value="TreeGrafter"/>
</dbReference>
<dbReference type="PRINTS" id="PR00455">
    <property type="entry name" value="HTHTETR"/>
</dbReference>
<dbReference type="InterPro" id="IPR009057">
    <property type="entry name" value="Homeodomain-like_sf"/>
</dbReference>